<dbReference type="InterPro" id="IPR036388">
    <property type="entry name" value="WH-like_DNA-bd_sf"/>
</dbReference>
<dbReference type="Gene3D" id="1.10.10.10">
    <property type="entry name" value="Winged helix-like DNA-binding domain superfamily/Winged helix DNA-binding domain"/>
    <property type="match status" value="1"/>
</dbReference>
<name>A0A1M6SKU7_9BACT</name>
<proteinExistence type="predicted"/>
<dbReference type="InterPro" id="IPR025246">
    <property type="entry name" value="IS30-like_HTH"/>
</dbReference>
<organism evidence="3 4">
    <name type="scientific">Rhodothermus profundi</name>
    <dbReference type="NCBI Taxonomy" id="633813"/>
    <lineage>
        <taxon>Bacteria</taxon>
        <taxon>Pseudomonadati</taxon>
        <taxon>Rhodothermota</taxon>
        <taxon>Rhodothermia</taxon>
        <taxon>Rhodothermales</taxon>
        <taxon>Rhodothermaceae</taxon>
        <taxon>Rhodothermus</taxon>
    </lineage>
</organism>
<dbReference type="EMBL" id="FRAU01000003">
    <property type="protein sequence ID" value="SHK45404.1"/>
    <property type="molecule type" value="Genomic_DNA"/>
</dbReference>
<dbReference type="OrthoDB" id="1721221at2"/>
<reference evidence="4" key="1">
    <citation type="submission" date="2016-11" db="EMBL/GenBank/DDBJ databases">
        <authorList>
            <person name="Varghese N."/>
            <person name="Submissions S."/>
        </authorList>
    </citation>
    <scope>NUCLEOTIDE SEQUENCE [LARGE SCALE GENOMIC DNA]</scope>
    <source>
        <strain evidence="4">DSM 22212</strain>
    </source>
</reference>
<evidence type="ECO:0000259" key="2">
    <source>
        <dbReference type="Pfam" id="PF13936"/>
    </source>
</evidence>
<dbReference type="InterPro" id="IPR019092">
    <property type="entry name" value="SSO2081-like_dom"/>
</dbReference>
<accession>A0A1M6SKU7</accession>
<dbReference type="RefSeq" id="WP_084660529.1">
    <property type="nucleotide sequence ID" value="NZ_FRAU01000003.1"/>
</dbReference>
<feature type="domain" description="Transposase IS30-like HTH" evidence="2">
    <location>
        <begin position="208"/>
        <end position="245"/>
    </location>
</feature>
<sequence>MATVGEQPQVVTLTLDLLAGRHVQFEELILFHTAPHYPALSRSLERLEAELAQWPEYRRLQVHWILFRDETGRALTDIRTEQEARQVFRTLFREVLQIKRQRRVIHLLIAGGRKVMAAYGTAVAQLLFEAEDHLWHLISEEPLLRSGRMHPEPDDPVHLVPVPFVRWSALPPAATRLAVTGDPFEAMRIHEAWLDEEVRRQRAWFLLHELTPGERMLLIALARTGASNRELAQKLGRSPKTVANQLAVITDKYRAFAGLADGVPISRAELVAHFAPVLEWIDLDSQGQPSYKISG</sequence>
<dbReference type="InterPro" id="IPR016032">
    <property type="entry name" value="Sig_transdc_resp-reg_C-effctor"/>
</dbReference>
<dbReference type="AlphaFoldDB" id="A0A1M6SKU7"/>
<dbReference type="SUPFAM" id="SSF46894">
    <property type="entry name" value="C-terminal effector domain of the bipartite response regulators"/>
    <property type="match status" value="1"/>
</dbReference>
<evidence type="ECO:0000259" key="1">
    <source>
        <dbReference type="Pfam" id="PF09623"/>
    </source>
</evidence>
<dbReference type="Pfam" id="PF09623">
    <property type="entry name" value="Cas_NE0113"/>
    <property type="match status" value="1"/>
</dbReference>
<evidence type="ECO:0000313" key="4">
    <source>
        <dbReference type="Proteomes" id="UP000185812"/>
    </source>
</evidence>
<dbReference type="Proteomes" id="UP000185812">
    <property type="component" value="Unassembled WGS sequence"/>
</dbReference>
<gene>
    <name evidence="3" type="ORF">SAMN04488087_1133</name>
</gene>
<protein>
    <submittedName>
        <fullName evidence="3">CRISPR-associated protein, Csx14 family</fullName>
    </submittedName>
</protein>
<dbReference type="GO" id="GO:0003677">
    <property type="term" value="F:DNA binding"/>
    <property type="evidence" value="ECO:0007669"/>
    <property type="project" value="InterPro"/>
</dbReference>
<dbReference type="STRING" id="633813.SAMN04488087_1133"/>
<dbReference type="Pfam" id="PF13936">
    <property type="entry name" value="HTH_38"/>
    <property type="match status" value="1"/>
</dbReference>
<feature type="domain" description="CRISPR system ring nuclease SSO2081-like" evidence="1">
    <location>
        <begin position="7"/>
        <end position="177"/>
    </location>
</feature>
<dbReference type="GO" id="GO:0006355">
    <property type="term" value="P:regulation of DNA-templated transcription"/>
    <property type="evidence" value="ECO:0007669"/>
    <property type="project" value="InterPro"/>
</dbReference>
<keyword evidence="4" id="KW-1185">Reference proteome</keyword>
<evidence type="ECO:0000313" key="3">
    <source>
        <dbReference type="EMBL" id="SHK45404.1"/>
    </source>
</evidence>